<evidence type="ECO:0000256" key="3">
    <source>
        <dbReference type="ARBA" id="ARBA00022475"/>
    </source>
</evidence>
<dbReference type="InterPro" id="IPR003010">
    <property type="entry name" value="C-N_Hydrolase"/>
</dbReference>
<keyword evidence="13" id="KW-1185">Reference proteome</keyword>
<feature type="transmembrane region" description="Helical" evidence="10">
    <location>
        <begin position="145"/>
        <end position="164"/>
    </location>
</feature>
<dbReference type="KEGG" id="sulg:FJR48_08580"/>
<keyword evidence="8 10" id="KW-0472">Membrane</keyword>
<dbReference type="InterPro" id="IPR059109">
    <property type="entry name" value="Lnt_membrane_dom"/>
</dbReference>
<dbReference type="GO" id="GO:0005886">
    <property type="term" value="C:plasma membrane"/>
    <property type="evidence" value="ECO:0007669"/>
    <property type="project" value="UniProtKB-SubCell"/>
</dbReference>
<evidence type="ECO:0000256" key="4">
    <source>
        <dbReference type="ARBA" id="ARBA00022519"/>
    </source>
</evidence>
<keyword evidence="5 12" id="KW-0808">Transferase</keyword>
<proteinExistence type="inferred from homology"/>
<feature type="transmembrane region" description="Helical" evidence="10">
    <location>
        <begin position="36"/>
        <end position="55"/>
    </location>
</feature>
<dbReference type="AlphaFoldDB" id="A0A5P8P229"/>
<evidence type="ECO:0000256" key="6">
    <source>
        <dbReference type="ARBA" id="ARBA00022692"/>
    </source>
</evidence>
<dbReference type="GO" id="GO:0016410">
    <property type="term" value="F:N-acyltransferase activity"/>
    <property type="evidence" value="ECO:0007669"/>
    <property type="project" value="InterPro"/>
</dbReference>
<keyword evidence="9 12" id="KW-0012">Acyltransferase</keyword>
<organism evidence="12 13">
    <name type="scientific">Sulfurimonas lithotrophica</name>
    <dbReference type="NCBI Taxonomy" id="2590022"/>
    <lineage>
        <taxon>Bacteria</taxon>
        <taxon>Pseudomonadati</taxon>
        <taxon>Campylobacterota</taxon>
        <taxon>Epsilonproteobacteria</taxon>
        <taxon>Campylobacterales</taxon>
        <taxon>Sulfurimonadaceae</taxon>
        <taxon>Sulfurimonas</taxon>
    </lineage>
</organism>
<dbReference type="EMBL" id="CP043617">
    <property type="protein sequence ID" value="QFR49782.1"/>
    <property type="molecule type" value="Genomic_DNA"/>
</dbReference>
<evidence type="ECO:0000256" key="10">
    <source>
        <dbReference type="SAM" id="Phobius"/>
    </source>
</evidence>
<dbReference type="Pfam" id="PF26365">
    <property type="entry name" value="ApoNAT_membrane"/>
    <property type="match status" value="1"/>
</dbReference>
<evidence type="ECO:0000313" key="13">
    <source>
        <dbReference type="Proteomes" id="UP000326944"/>
    </source>
</evidence>
<accession>A0A5P8P229</accession>
<dbReference type="InterPro" id="IPR004563">
    <property type="entry name" value="Apolipo_AcylTrfase"/>
</dbReference>
<reference evidence="12 13" key="1">
    <citation type="submission" date="2019-09" db="EMBL/GenBank/DDBJ databases">
        <title>Sulfurimonas gotlandica sp. nov., a chemoautotrophic and psychrotolerant epsilonproteobacterium isolated from a pelagic redoxcline, and an emended description of the genus Sulfurimonas.</title>
        <authorList>
            <person name="Wang S."/>
            <person name="Jiang L."/>
            <person name="Shao S."/>
        </authorList>
    </citation>
    <scope>NUCLEOTIDE SEQUENCE [LARGE SCALE GENOMIC DNA]</scope>
    <source>
        <strain evidence="12 13">GYSZ_1</strain>
    </source>
</reference>
<dbReference type="PANTHER" id="PTHR38686:SF1">
    <property type="entry name" value="APOLIPOPROTEIN N-ACYLTRANSFERASE"/>
    <property type="match status" value="1"/>
</dbReference>
<sequence length="410" mass="47834">MQQFLYDDKLFFHIIRGFISAIFFSAFIYLEHYGYTFKFLNTFLGLLAIASMLYLPKKSILSAGFFIGIFWFYWIGYSFEYNEVGYLTPFITFSFGVIYFLFFGTLALSNKPYIRAIILFGLSFFEPFDWNWMQIELLFVNSYLGIYKYQLILILTSLTVPFYIKNKFKYSPLLLLILANPNMSIYSKPQITSDLKIKLVATDIKQEKKWLRESLNPTIELSYIEIRKAINEDYDVIVFPESFFPIYMNKNPELIDELKKISHDITIVTGSLYYEEDKNYNVTYLFQEGNVSFAKKLVLVPFGEYVPLPKFARDFINDTFFAGQADFETADTPSDFNIKGQKFRNAICYEATCSEIYEGDVNFVIATSNNAWFAPSIEPTLQKLLMQYYARKNGVTIYHSANYKGSGVIK</sequence>
<dbReference type="OrthoDB" id="9804277at2"/>
<keyword evidence="4" id="KW-0997">Cell inner membrane</keyword>
<dbReference type="NCBIfam" id="NF008934">
    <property type="entry name" value="PRK12291.1"/>
    <property type="match status" value="1"/>
</dbReference>
<keyword evidence="7 10" id="KW-1133">Transmembrane helix</keyword>
<feature type="transmembrane region" description="Helical" evidence="10">
    <location>
        <begin position="60"/>
        <end position="79"/>
    </location>
</feature>
<comment type="similarity">
    <text evidence="2">Belongs to the CN hydrolase family. Apolipoprotein N-acyltransferase subfamily.</text>
</comment>
<dbReference type="PROSITE" id="PS50263">
    <property type="entry name" value="CN_HYDROLASE"/>
    <property type="match status" value="1"/>
</dbReference>
<evidence type="ECO:0000256" key="8">
    <source>
        <dbReference type="ARBA" id="ARBA00023136"/>
    </source>
</evidence>
<keyword evidence="12" id="KW-0449">Lipoprotein</keyword>
<evidence type="ECO:0000259" key="11">
    <source>
        <dbReference type="PROSITE" id="PS50263"/>
    </source>
</evidence>
<evidence type="ECO:0000313" key="12">
    <source>
        <dbReference type="EMBL" id="QFR49782.1"/>
    </source>
</evidence>
<evidence type="ECO:0000256" key="7">
    <source>
        <dbReference type="ARBA" id="ARBA00022989"/>
    </source>
</evidence>
<feature type="transmembrane region" description="Helical" evidence="10">
    <location>
        <begin position="85"/>
        <end position="106"/>
    </location>
</feature>
<dbReference type="Pfam" id="PF00795">
    <property type="entry name" value="CN_hydrolase"/>
    <property type="match status" value="1"/>
</dbReference>
<dbReference type="Proteomes" id="UP000326944">
    <property type="component" value="Chromosome"/>
</dbReference>
<dbReference type="NCBIfam" id="TIGR00546">
    <property type="entry name" value="lnt"/>
    <property type="match status" value="1"/>
</dbReference>
<comment type="subcellular location">
    <subcellularLocation>
        <location evidence="1">Cell membrane</location>
        <topology evidence="1">Multi-pass membrane protein</topology>
    </subcellularLocation>
</comment>
<keyword evidence="3" id="KW-1003">Cell membrane</keyword>
<dbReference type="PANTHER" id="PTHR38686">
    <property type="entry name" value="APOLIPOPROTEIN N-ACYLTRANSFERASE"/>
    <property type="match status" value="1"/>
</dbReference>
<evidence type="ECO:0000256" key="2">
    <source>
        <dbReference type="ARBA" id="ARBA00010065"/>
    </source>
</evidence>
<name>A0A5P8P229_9BACT</name>
<protein>
    <submittedName>
        <fullName evidence="12">Apolipoprotein N-acyltransferase</fullName>
    </submittedName>
</protein>
<dbReference type="GO" id="GO:0042158">
    <property type="term" value="P:lipoprotein biosynthetic process"/>
    <property type="evidence" value="ECO:0007669"/>
    <property type="project" value="InterPro"/>
</dbReference>
<evidence type="ECO:0000256" key="9">
    <source>
        <dbReference type="ARBA" id="ARBA00023315"/>
    </source>
</evidence>
<dbReference type="InterPro" id="IPR036526">
    <property type="entry name" value="C-N_Hydrolase_sf"/>
</dbReference>
<dbReference type="SUPFAM" id="SSF56317">
    <property type="entry name" value="Carbon-nitrogen hydrolase"/>
    <property type="match status" value="1"/>
</dbReference>
<feature type="domain" description="CN hydrolase" evidence="11">
    <location>
        <begin position="200"/>
        <end position="410"/>
    </location>
</feature>
<dbReference type="InterPro" id="IPR059110">
    <property type="entry name" value="Lnt_campylobact"/>
</dbReference>
<keyword evidence="6 10" id="KW-0812">Transmembrane</keyword>
<dbReference type="RefSeq" id="WP_152307729.1">
    <property type="nucleotide sequence ID" value="NZ_CP043617.1"/>
</dbReference>
<feature type="transmembrane region" description="Helical" evidence="10">
    <location>
        <begin position="12"/>
        <end position="30"/>
    </location>
</feature>
<dbReference type="Gene3D" id="3.60.110.10">
    <property type="entry name" value="Carbon-nitrogen hydrolase"/>
    <property type="match status" value="1"/>
</dbReference>
<evidence type="ECO:0000256" key="5">
    <source>
        <dbReference type="ARBA" id="ARBA00022679"/>
    </source>
</evidence>
<gene>
    <name evidence="12" type="ORF">FJR48_08580</name>
</gene>
<evidence type="ECO:0000256" key="1">
    <source>
        <dbReference type="ARBA" id="ARBA00004651"/>
    </source>
</evidence>